<dbReference type="Pfam" id="PF01423">
    <property type="entry name" value="LSM"/>
    <property type="match status" value="1"/>
</dbReference>
<keyword evidence="5" id="KW-1133">Transmembrane helix</keyword>
<name>A0A8J7NPM6_ATRSP</name>
<dbReference type="InterPro" id="IPR008560">
    <property type="entry name" value="DUF842_euk"/>
</dbReference>
<feature type="region of interest" description="Disordered" evidence="4">
    <location>
        <begin position="137"/>
        <end position="169"/>
    </location>
</feature>
<dbReference type="GO" id="GO:0005737">
    <property type="term" value="C:cytoplasm"/>
    <property type="evidence" value="ECO:0007669"/>
    <property type="project" value="TreeGrafter"/>
</dbReference>
<comment type="similarity">
    <text evidence="1">Belongs to the FAM136 family.</text>
</comment>
<reference evidence="7" key="1">
    <citation type="journal article" date="2021" name="Cell">
        <title>Tracing the genetic footprints of vertebrate landing in non-teleost ray-finned fishes.</title>
        <authorList>
            <person name="Bi X."/>
            <person name="Wang K."/>
            <person name="Yang L."/>
            <person name="Pan H."/>
            <person name="Jiang H."/>
            <person name="Wei Q."/>
            <person name="Fang M."/>
            <person name="Yu H."/>
            <person name="Zhu C."/>
            <person name="Cai Y."/>
            <person name="He Y."/>
            <person name="Gan X."/>
            <person name="Zeng H."/>
            <person name="Yu D."/>
            <person name="Zhu Y."/>
            <person name="Jiang H."/>
            <person name="Qiu Q."/>
            <person name="Yang H."/>
            <person name="Zhang Y.E."/>
            <person name="Wang W."/>
            <person name="Zhu M."/>
            <person name="He S."/>
            <person name="Zhang G."/>
        </authorList>
    </citation>
    <scope>NUCLEOTIDE SEQUENCE</scope>
    <source>
        <strain evidence="7">Allg_001</strain>
    </source>
</reference>
<feature type="non-terminal residue" evidence="7">
    <location>
        <position position="387"/>
    </location>
</feature>
<feature type="region of interest" description="Disordered" evidence="4">
    <location>
        <begin position="310"/>
        <end position="333"/>
    </location>
</feature>
<evidence type="ECO:0000256" key="3">
    <source>
        <dbReference type="ARBA" id="ARBA00023157"/>
    </source>
</evidence>
<evidence type="ECO:0000313" key="7">
    <source>
        <dbReference type="EMBL" id="MBN3317457.1"/>
    </source>
</evidence>
<evidence type="ECO:0000256" key="1">
    <source>
        <dbReference type="ARBA" id="ARBA00009952"/>
    </source>
</evidence>
<dbReference type="PROSITE" id="PS50869">
    <property type="entry name" value="BRICHOS"/>
    <property type="match status" value="1"/>
</dbReference>
<keyword evidence="3" id="KW-1015">Disulfide bond</keyword>
<dbReference type="InterPro" id="IPR007084">
    <property type="entry name" value="BRICHOS_dom"/>
</dbReference>
<dbReference type="InterPro" id="IPR010920">
    <property type="entry name" value="LSM_dom_sf"/>
</dbReference>
<protein>
    <recommendedName>
        <fullName evidence="2">Protein FAM136A</fullName>
    </recommendedName>
</protein>
<dbReference type="Gene3D" id="2.30.30.100">
    <property type="match status" value="1"/>
</dbReference>
<dbReference type="SMART" id="SM01039">
    <property type="entry name" value="BRICHOS"/>
    <property type="match status" value="1"/>
</dbReference>
<dbReference type="AlphaFoldDB" id="A0A8J7NPM6"/>
<evidence type="ECO:0000259" key="6">
    <source>
        <dbReference type="PROSITE" id="PS50869"/>
    </source>
</evidence>
<dbReference type="Pfam" id="PF05811">
    <property type="entry name" value="DUF842"/>
    <property type="match status" value="1"/>
</dbReference>
<feature type="non-terminal residue" evidence="7">
    <location>
        <position position="1"/>
    </location>
</feature>
<dbReference type="PANTHER" id="PTHR21096">
    <property type="entry name" value="PROTEIN FAM136A"/>
    <property type="match status" value="1"/>
</dbReference>
<feature type="transmembrane region" description="Helical" evidence="5">
    <location>
        <begin position="214"/>
        <end position="234"/>
    </location>
</feature>
<organism evidence="7 8">
    <name type="scientific">Atractosteus spatula</name>
    <name type="common">Alligator gar</name>
    <name type="synonym">Lepisosteus spatula</name>
    <dbReference type="NCBI Taxonomy" id="7917"/>
    <lineage>
        <taxon>Eukaryota</taxon>
        <taxon>Metazoa</taxon>
        <taxon>Chordata</taxon>
        <taxon>Craniata</taxon>
        <taxon>Vertebrata</taxon>
        <taxon>Euteleostomi</taxon>
        <taxon>Actinopterygii</taxon>
        <taxon>Neopterygii</taxon>
        <taxon>Holostei</taxon>
        <taxon>Semionotiformes</taxon>
        <taxon>Lepisosteidae</taxon>
        <taxon>Atractosteus</taxon>
    </lineage>
</organism>
<dbReference type="InterPro" id="IPR001163">
    <property type="entry name" value="Sm_dom_euk/arc"/>
</dbReference>
<dbReference type="SUPFAM" id="SSF50182">
    <property type="entry name" value="Sm-like ribonucleoproteins"/>
    <property type="match status" value="1"/>
</dbReference>
<dbReference type="PANTHER" id="PTHR21096:SF0">
    <property type="entry name" value="PROTEIN FAM136A"/>
    <property type="match status" value="1"/>
</dbReference>
<evidence type="ECO:0000256" key="4">
    <source>
        <dbReference type="SAM" id="MobiDB-lite"/>
    </source>
</evidence>
<dbReference type="Gene3D" id="3.30.390.150">
    <property type="match status" value="1"/>
</dbReference>
<keyword evidence="8" id="KW-1185">Reference proteome</keyword>
<accession>A0A8J7NPM6</accession>
<dbReference type="Proteomes" id="UP000736164">
    <property type="component" value="Unassembled WGS sequence"/>
</dbReference>
<comment type="caution">
    <text evidence="7">The sequence shown here is derived from an EMBL/GenBank/DDBJ whole genome shotgun (WGS) entry which is preliminary data.</text>
</comment>
<sequence length="387" mass="42758">MAEAQQARMQSAVDEMVQGLERDHIRKMQGLMFQCSARCCERASDSMTQVHQCIERCHAPLAQAQSLVTTELERFQDRLARCTMHCNDKAKDAFESGAKEAAVRGQLERCVGGCVDEHLSLLPSVTRRLKDSLASIKHRQRGQQARSGDTDWPAARAFGTDRGHGPPDGLTLGRTVKLNGGRHVQGILRGFDPFMNLVMDDCQEMASGGQQNNIGMVCLALTLLLGVLLAPILAEEVRVSRRVCPLPSLSSLCQSLSFHCPSCSPLSQSLSISPAQITGIIAYRAFESQSCFIVRMDRATFPPLDKLRQAAEDEKSQKKRPPPPGKQYNVNPEPIKDLSKLGAPVQAMCHDLPTHWAQEQIGKHRAVRSCCFRTGVSASIFFIKFEF</sequence>
<proteinExistence type="inferred from homology"/>
<evidence type="ECO:0000256" key="5">
    <source>
        <dbReference type="SAM" id="Phobius"/>
    </source>
</evidence>
<keyword evidence="5" id="KW-0472">Membrane</keyword>
<feature type="domain" description="BRICHOS" evidence="6">
    <location>
        <begin position="264"/>
        <end position="357"/>
    </location>
</feature>
<dbReference type="EMBL" id="JAAWVO010035689">
    <property type="protein sequence ID" value="MBN3317457.1"/>
    <property type="molecule type" value="Genomic_DNA"/>
</dbReference>
<evidence type="ECO:0000313" key="8">
    <source>
        <dbReference type="Proteomes" id="UP000736164"/>
    </source>
</evidence>
<gene>
    <name evidence="7" type="primary">Fam136a</name>
    <name evidence="7" type="ORF">GTO95_0018093</name>
</gene>
<dbReference type="SMART" id="SM00651">
    <property type="entry name" value="Sm"/>
    <property type="match status" value="1"/>
</dbReference>
<dbReference type="Pfam" id="PF04089">
    <property type="entry name" value="BRICHOS"/>
    <property type="match status" value="1"/>
</dbReference>
<evidence type="ECO:0000256" key="2">
    <source>
        <dbReference type="ARBA" id="ARBA00017657"/>
    </source>
</evidence>
<keyword evidence="5" id="KW-0812">Transmembrane</keyword>